<organism evidence="2 3">
    <name type="scientific">Solidesulfovibrio aerotolerans</name>
    <dbReference type="NCBI Taxonomy" id="295255"/>
    <lineage>
        <taxon>Bacteria</taxon>
        <taxon>Pseudomonadati</taxon>
        <taxon>Thermodesulfobacteriota</taxon>
        <taxon>Desulfovibrionia</taxon>
        <taxon>Desulfovibrionales</taxon>
        <taxon>Desulfovibrionaceae</taxon>
        <taxon>Solidesulfovibrio</taxon>
    </lineage>
</organism>
<dbReference type="Proteomes" id="UP000482487">
    <property type="component" value="Unassembled WGS sequence"/>
</dbReference>
<gene>
    <name evidence="2" type="ORF">GTA51_03720</name>
</gene>
<proteinExistence type="predicted"/>
<dbReference type="AlphaFoldDB" id="A0A7C9IJI7"/>
<sequence>MHQYLGHLAVSDPLHGYLRDVILPQLAASDREPRWRVYRVAPASAVYLYEDKWTQARVVGKFYARSRGLNGSFAPQTAENEYRNLEFARSLGLDAPPDYVARPLGVNAALSDLLVIEYVAGDQLDSVIDAAARDGRSERLYRKLSGLARFFARLHNATAGPEHVDFARTQGYFGRVVDYLASHDVVSAHRAERLRELGHAYAGREALWQDVQVTVHGDATPSNFLFGRGQDVYAIDLERMHRDDRVYDVGRLCGELKHCFLQITGDSARAEPFIGHFLWEYAGYFPDRERTFAALSTRLPFHMGLTLMRIARNAWLEEGYRKRLVHEAKGILTGAL</sequence>
<protein>
    <submittedName>
        <fullName evidence="2">Phosphotransferase</fullName>
    </submittedName>
</protein>
<dbReference type="SUPFAM" id="SSF56112">
    <property type="entry name" value="Protein kinase-like (PK-like)"/>
    <property type="match status" value="1"/>
</dbReference>
<dbReference type="Pfam" id="PF01636">
    <property type="entry name" value="APH"/>
    <property type="match status" value="1"/>
</dbReference>
<evidence type="ECO:0000313" key="3">
    <source>
        <dbReference type="Proteomes" id="UP000482487"/>
    </source>
</evidence>
<dbReference type="GO" id="GO:0016740">
    <property type="term" value="F:transferase activity"/>
    <property type="evidence" value="ECO:0007669"/>
    <property type="project" value="UniProtKB-KW"/>
</dbReference>
<comment type="caution">
    <text evidence="2">The sequence shown here is derived from an EMBL/GenBank/DDBJ whole genome shotgun (WGS) entry which is preliminary data.</text>
</comment>
<accession>A0A7C9IJI7</accession>
<evidence type="ECO:0000259" key="1">
    <source>
        <dbReference type="Pfam" id="PF01636"/>
    </source>
</evidence>
<feature type="domain" description="Aminoglycoside phosphotransferase" evidence="1">
    <location>
        <begin position="74"/>
        <end position="257"/>
    </location>
</feature>
<evidence type="ECO:0000313" key="2">
    <source>
        <dbReference type="EMBL" id="MYL82245.1"/>
    </source>
</evidence>
<dbReference type="InterPro" id="IPR002575">
    <property type="entry name" value="Aminoglycoside_PTrfase"/>
</dbReference>
<dbReference type="Gene3D" id="3.90.1200.10">
    <property type="match status" value="1"/>
</dbReference>
<keyword evidence="3" id="KW-1185">Reference proteome</keyword>
<dbReference type="InterPro" id="IPR011009">
    <property type="entry name" value="Kinase-like_dom_sf"/>
</dbReference>
<name>A0A7C9IJI7_9BACT</name>
<reference evidence="2 3" key="1">
    <citation type="submission" date="2020-01" db="EMBL/GenBank/DDBJ databases">
        <title>Genome sequence of Desulfovibrio aerotolerans DSM 16695(T).</title>
        <authorList>
            <person name="Karnachuk O."/>
            <person name="Avakyan M."/>
            <person name="Mardanov A."/>
            <person name="Kadnikov V."/>
            <person name="Ravin N."/>
        </authorList>
    </citation>
    <scope>NUCLEOTIDE SEQUENCE [LARGE SCALE GENOMIC DNA]</scope>
    <source>
        <strain evidence="2 3">DSM 16695</strain>
    </source>
</reference>
<dbReference type="OrthoDB" id="179763at2"/>
<dbReference type="EMBL" id="WVUD01000003">
    <property type="protein sequence ID" value="MYL82245.1"/>
    <property type="molecule type" value="Genomic_DNA"/>
</dbReference>
<keyword evidence="2" id="KW-0808">Transferase</keyword>
<dbReference type="RefSeq" id="WP_160958792.1">
    <property type="nucleotide sequence ID" value="NZ_WVUD01000003.1"/>
</dbReference>